<evidence type="ECO:0000256" key="1">
    <source>
        <dbReference type="ARBA" id="ARBA00022723"/>
    </source>
</evidence>
<feature type="compositionally biased region" description="Basic and acidic residues" evidence="6">
    <location>
        <begin position="332"/>
        <end position="342"/>
    </location>
</feature>
<organism evidence="8 9">
    <name type="scientific">Anopheles culicifacies</name>
    <dbReference type="NCBI Taxonomy" id="139723"/>
    <lineage>
        <taxon>Eukaryota</taxon>
        <taxon>Metazoa</taxon>
        <taxon>Ecdysozoa</taxon>
        <taxon>Arthropoda</taxon>
        <taxon>Hexapoda</taxon>
        <taxon>Insecta</taxon>
        <taxon>Pterygota</taxon>
        <taxon>Neoptera</taxon>
        <taxon>Endopterygota</taxon>
        <taxon>Diptera</taxon>
        <taxon>Nematocera</taxon>
        <taxon>Culicoidea</taxon>
        <taxon>Culicidae</taxon>
        <taxon>Anophelinae</taxon>
        <taxon>Anopheles</taxon>
        <taxon>culicifacies species complex</taxon>
    </lineage>
</organism>
<dbReference type="PROSITE" id="PS00028">
    <property type="entry name" value="ZINC_FINGER_C2H2_1"/>
    <property type="match status" value="1"/>
</dbReference>
<keyword evidence="1" id="KW-0479">Metal-binding</keyword>
<dbReference type="GO" id="GO:0008270">
    <property type="term" value="F:zinc ion binding"/>
    <property type="evidence" value="ECO:0007669"/>
    <property type="project" value="UniProtKB-KW"/>
</dbReference>
<dbReference type="Gene3D" id="3.30.160.60">
    <property type="entry name" value="Classic Zinc Finger"/>
    <property type="match status" value="1"/>
</dbReference>
<evidence type="ECO:0000256" key="2">
    <source>
        <dbReference type="ARBA" id="ARBA00022737"/>
    </source>
</evidence>
<proteinExistence type="predicted"/>
<dbReference type="PROSITE" id="PS50157">
    <property type="entry name" value="ZINC_FINGER_C2H2_2"/>
    <property type="match status" value="2"/>
</dbReference>
<reference evidence="9" key="1">
    <citation type="submission" date="2013-09" db="EMBL/GenBank/DDBJ databases">
        <title>The Genome Sequence of Anopheles culicifacies species A.</title>
        <authorList>
            <consortium name="The Broad Institute Genomics Platform"/>
            <person name="Neafsey D.E."/>
            <person name="Besansky N."/>
            <person name="Howell P."/>
            <person name="Walton C."/>
            <person name="Young S.K."/>
            <person name="Zeng Q."/>
            <person name="Gargeya S."/>
            <person name="Fitzgerald M."/>
            <person name="Haas B."/>
            <person name="Abouelleil A."/>
            <person name="Allen A.W."/>
            <person name="Alvarado L."/>
            <person name="Arachchi H.M."/>
            <person name="Berlin A.M."/>
            <person name="Chapman S.B."/>
            <person name="Gainer-Dewar J."/>
            <person name="Goldberg J."/>
            <person name="Griggs A."/>
            <person name="Gujja S."/>
            <person name="Hansen M."/>
            <person name="Howarth C."/>
            <person name="Imamovic A."/>
            <person name="Ireland A."/>
            <person name="Larimer J."/>
            <person name="McCowan C."/>
            <person name="Murphy C."/>
            <person name="Pearson M."/>
            <person name="Poon T.W."/>
            <person name="Priest M."/>
            <person name="Roberts A."/>
            <person name="Saif S."/>
            <person name="Shea T."/>
            <person name="Sisk P."/>
            <person name="Sykes S."/>
            <person name="Wortman J."/>
            <person name="Nusbaum C."/>
            <person name="Birren B."/>
        </authorList>
    </citation>
    <scope>NUCLEOTIDE SEQUENCE [LARGE SCALE GENOMIC DNA]</scope>
    <source>
        <strain evidence="9">A-37</strain>
    </source>
</reference>
<dbReference type="Pfam" id="PF00096">
    <property type="entry name" value="zf-C2H2"/>
    <property type="match status" value="1"/>
</dbReference>
<dbReference type="AlphaFoldDB" id="A0A182MCQ4"/>
<dbReference type="VEuPathDB" id="VectorBase:ACUA015094"/>
<dbReference type="GO" id="GO:0043565">
    <property type="term" value="F:sequence-specific DNA binding"/>
    <property type="evidence" value="ECO:0007669"/>
    <property type="project" value="TreeGrafter"/>
</dbReference>
<feature type="region of interest" description="Disordered" evidence="6">
    <location>
        <begin position="266"/>
        <end position="375"/>
    </location>
</feature>
<dbReference type="STRING" id="139723.A0A182MCQ4"/>
<dbReference type="InterPro" id="IPR013087">
    <property type="entry name" value="Znf_C2H2_type"/>
</dbReference>
<dbReference type="EnsemblMetazoa" id="ACUA015094-RA">
    <property type="protein sequence ID" value="ACUA015094-PA"/>
    <property type="gene ID" value="ACUA015094"/>
</dbReference>
<keyword evidence="9" id="KW-1185">Reference proteome</keyword>
<evidence type="ECO:0000256" key="3">
    <source>
        <dbReference type="ARBA" id="ARBA00022771"/>
    </source>
</evidence>
<dbReference type="SMART" id="SM00355">
    <property type="entry name" value="ZnF_C2H2"/>
    <property type="match status" value="3"/>
</dbReference>
<feature type="domain" description="C2H2-type" evidence="7">
    <location>
        <begin position="148"/>
        <end position="175"/>
    </location>
</feature>
<dbReference type="InterPro" id="IPR036236">
    <property type="entry name" value="Znf_C2H2_sf"/>
</dbReference>
<accession>A0A182MCQ4</accession>
<reference evidence="8" key="2">
    <citation type="submission" date="2020-05" db="UniProtKB">
        <authorList>
            <consortium name="EnsemblMetazoa"/>
        </authorList>
    </citation>
    <scope>IDENTIFICATION</scope>
    <source>
        <strain evidence="8">A-37</strain>
    </source>
</reference>
<keyword evidence="3 5" id="KW-0863">Zinc-finger</keyword>
<dbReference type="PANTHER" id="PTHR24408">
    <property type="entry name" value="ZINC FINGER PROTEIN"/>
    <property type="match status" value="1"/>
</dbReference>
<feature type="domain" description="C2H2-type" evidence="7">
    <location>
        <begin position="177"/>
        <end position="207"/>
    </location>
</feature>
<evidence type="ECO:0000259" key="7">
    <source>
        <dbReference type="PROSITE" id="PS50157"/>
    </source>
</evidence>
<dbReference type="SUPFAM" id="SSF57667">
    <property type="entry name" value="beta-beta-alpha zinc fingers"/>
    <property type="match status" value="2"/>
</dbReference>
<dbReference type="EMBL" id="AXCM01003323">
    <property type="status" value="NOT_ANNOTATED_CDS"/>
    <property type="molecule type" value="Genomic_DNA"/>
</dbReference>
<protein>
    <recommendedName>
        <fullName evidence="7">C2H2-type domain-containing protein</fullName>
    </recommendedName>
</protein>
<dbReference type="Proteomes" id="UP000075883">
    <property type="component" value="Unassembled WGS sequence"/>
</dbReference>
<sequence length="465" mass="48645">MDREQNEAFIAAQDAVGGQHRDAQARKHHATTTTNASCLMSPDVCGLSSVCPRANTRRLLDATLLGAAAVVAAAAATTTSQPSSALPAGSITCCSSDSICAGGGSVCGNSSSGEMADEPGGCVASVVVANAAAASTNNASSSGSASAFKCPRCPRAYALSYTLERHMKYECGVAKQFGCFKCGKRFSRKDILKAHVSNTRRHCGAAEVTAAVTGSVTSEDPSNAHALAGMMLSAYNRHRDSSSLEEPIPMAPAEVLLLSMSTSPVPSSLVAQADHQSHQQQPQQHPPHSGGVESSFSVGASSSTVLHTDSRCGKQQQQQQQGHDWAGSKPATGRDRTLDPLRIRAIMPNHGKPTTVARNDYSISSTSTDKGGGAVSLVRQPTRSSALASRGVGGGGLLLRHERESRGSARITVASGLLLQSGHHATASDGGNKRFRCDYCPFSCSWRYDLKLHLKQKHGIHKKNV</sequence>
<keyword evidence="2" id="KW-0677">Repeat</keyword>
<evidence type="ECO:0000256" key="4">
    <source>
        <dbReference type="ARBA" id="ARBA00022833"/>
    </source>
</evidence>
<dbReference type="GO" id="GO:0000981">
    <property type="term" value="F:DNA-binding transcription factor activity, RNA polymerase II-specific"/>
    <property type="evidence" value="ECO:0007669"/>
    <property type="project" value="TreeGrafter"/>
</dbReference>
<evidence type="ECO:0000256" key="6">
    <source>
        <dbReference type="SAM" id="MobiDB-lite"/>
    </source>
</evidence>
<evidence type="ECO:0000313" key="9">
    <source>
        <dbReference type="Proteomes" id="UP000075883"/>
    </source>
</evidence>
<keyword evidence="4" id="KW-0862">Zinc</keyword>
<dbReference type="PANTHER" id="PTHR24408:SF64">
    <property type="entry name" value="LINKING IMMUNITY AND METABOLISM-RELATED"/>
    <property type="match status" value="1"/>
</dbReference>
<dbReference type="GO" id="GO:0005634">
    <property type="term" value="C:nucleus"/>
    <property type="evidence" value="ECO:0007669"/>
    <property type="project" value="TreeGrafter"/>
</dbReference>
<name>A0A182MCQ4_9DIPT</name>
<evidence type="ECO:0000256" key="5">
    <source>
        <dbReference type="PROSITE-ProRule" id="PRU00042"/>
    </source>
</evidence>
<feature type="compositionally biased region" description="Low complexity" evidence="6">
    <location>
        <begin position="278"/>
        <end position="305"/>
    </location>
</feature>
<evidence type="ECO:0000313" key="8">
    <source>
        <dbReference type="EnsemblMetazoa" id="ACUA015094-PA"/>
    </source>
</evidence>